<keyword evidence="1" id="KW-0732">Signal</keyword>
<accession>A0ABV7XC36</accession>
<sequence length="541" mass="61956">MKRLVRLVQTAAVGAILLATNPALAAQPALEAVFKDFRAIVPPKRVKGVPDYTDAAMAAQLAALKPLMAKLAAIDDNQWPVEDRVDYMIVLAEMRGLDFQHRVHRQWKRDPAFYSPTNLGFGPKIDGAFSIPKLPLDRKKAKELADNLAAVPGIYAQARTNLTEVRGDLARLGITQKNIEINVYDRLAADTARSNPDVSRRAATARDATVLFRDWLVQVAPTAPAHGGIGREDYDWYLKHVLLFPYNWEEMRVIGEREYERSMVFLKLEEHKHRGTAMIEPAETLAEFERRRNVADLKLLDFFKKNDIMTVPDWLQPVVGEGPYILPGDRDPKKPGAFDPPVQRHFFRQTEDRDPMPLRAHNLPGHLFDSIMRDRDQRPIRGADRLFFISGTRVEGWAFYLEEMIQQIGVMDDSPKGREINYILQAKRAARVLPELKLHSNEWTYDEALKSLTSRTPYWMGPDDAIGRFDLELYLRQPGYGIGYHIGKVQFEALMADVAQKEGRNFDLKRFHDRFHSYGVIPISLIRWEMTGKDDQVKTMR</sequence>
<comment type="caution">
    <text evidence="2">The sequence shown here is derived from an EMBL/GenBank/DDBJ whole genome shotgun (WGS) entry which is preliminary data.</text>
</comment>
<evidence type="ECO:0000256" key="1">
    <source>
        <dbReference type="SAM" id="SignalP"/>
    </source>
</evidence>
<dbReference type="EMBL" id="JBHRXV010000008">
    <property type="protein sequence ID" value="MFC3712807.1"/>
    <property type="molecule type" value="Genomic_DNA"/>
</dbReference>
<dbReference type="Proteomes" id="UP001595615">
    <property type="component" value="Unassembled WGS sequence"/>
</dbReference>
<dbReference type="InterPro" id="IPR010281">
    <property type="entry name" value="DUF885"/>
</dbReference>
<dbReference type="PANTHER" id="PTHR33361:SF2">
    <property type="entry name" value="DUF885 DOMAIN-CONTAINING PROTEIN"/>
    <property type="match status" value="1"/>
</dbReference>
<keyword evidence="3" id="KW-1185">Reference proteome</keyword>
<dbReference type="RefSeq" id="WP_380860417.1">
    <property type="nucleotide sequence ID" value="NZ_JBHRXV010000008.1"/>
</dbReference>
<gene>
    <name evidence="2" type="ORF">ACFOMD_09515</name>
</gene>
<dbReference type="PANTHER" id="PTHR33361">
    <property type="entry name" value="GLR0591 PROTEIN"/>
    <property type="match status" value="1"/>
</dbReference>
<organism evidence="2 3">
    <name type="scientific">Sphingoaurantiacus capsulatus</name>
    <dbReference type="NCBI Taxonomy" id="1771310"/>
    <lineage>
        <taxon>Bacteria</taxon>
        <taxon>Pseudomonadati</taxon>
        <taxon>Pseudomonadota</taxon>
        <taxon>Alphaproteobacteria</taxon>
        <taxon>Sphingomonadales</taxon>
        <taxon>Sphingosinicellaceae</taxon>
        <taxon>Sphingoaurantiacus</taxon>
    </lineage>
</organism>
<dbReference type="Pfam" id="PF05960">
    <property type="entry name" value="DUF885"/>
    <property type="match status" value="1"/>
</dbReference>
<feature type="signal peptide" evidence="1">
    <location>
        <begin position="1"/>
        <end position="25"/>
    </location>
</feature>
<evidence type="ECO:0000313" key="2">
    <source>
        <dbReference type="EMBL" id="MFC3712807.1"/>
    </source>
</evidence>
<feature type="chain" id="PRO_5046241340" evidence="1">
    <location>
        <begin position="26"/>
        <end position="541"/>
    </location>
</feature>
<name>A0ABV7XC36_9SPHN</name>
<proteinExistence type="predicted"/>
<protein>
    <submittedName>
        <fullName evidence="2">DUF885 family protein</fullName>
    </submittedName>
</protein>
<evidence type="ECO:0000313" key="3">
    <source>
        <dbReference type="Proteomes" id="UP001595615"/>
    </source>
</evidence>
<reference evidence="3" key="1">
    <citation type="journal article" date="2019" name="Int. J. Syst. Evol. Microbiol.">
        <title>The Global Catalogue of Microorganisms (GCM) 10K type strain sequencing project: providing services to taxonomists for standard genome sequencing and annotation.</title>
        <authorList>
            <consortium name="The Broad Institute Genomics Platform"/>
            <consortium name="The Broad Institute Genome Sequencing Center for Infectious Disease"/>
            <person name="Wu L."/>
            <person name="Ma J."/>
        </authorList>
    </citation>
    <scope>NUCLEOTIDE SEQUENCE [LARGE SCALE GENOMIC DNA]</scope>
    <source>
        <strain evidence="3">KCTC 42644</strain>
    </source>
</reference>